<dbReference type="EMBL" id="LNRQ01000002">
    <property type="protein sequence ID" value="KZN05840.1"/>
    <property type="molecule type" value="Genomic_DNA"/>
</dbReference>
<dbReference type="AlphaFoldDB" id="A0A166DYK5"/>
<evidence type="ECO:0000313" key="2">
    <source>
        <dbReference type="EMBL" id="KZN05840.1"/>
    </source>
</evidence>
<dbReference type="InterPro" id="IPR021099">
    <property type="entry name" value="PORR_domain"/>
</dbReference>
<dbReference type="STRING" id="79200.A0A166DYK5"/>
<accession>A0A166DYK5</accession>
<dbReference type="PANTHER" id="PTHR31476">
    <property type="entry name" value="PROTEIN WHAT'S THIS FACTOR 1 HOMOLOG, CHLOROPLASTIC"/>
    <property type="match status" value="1"/>
</dbReference>
<reference evidence="3" key="2">
    <citation type="submission" date="2022-03" db="EMBL/GenBank/DDBJ databases">
        <title>Draft title - Genomic analysis of global carrot germplasm unveils the trajectory of domestication and the origin of high carotenoid orange carrot.</title>
        <authorList>
            <person name="Iorizzo M."/>
            <person name="Ellison S."/>
            <person name="Senalik D."/>
            <person name="Macko-Podgorni A."/>
            <person name="Grzebelus D."/>
            <person name="Bostan H."/>
            <person name="Rolling W."/>
            <person name="Curaba J."/>
            <person name="Simon P."/>
        </authorList>
    </citation>
    <scope>NUCLEOTIDE SEQUENCE</scope>
    <source>
        <tissue evidence="3">Leaf</tissue>
    </source>
</reference>
<dbReference type="InterPro" id="IPR045040">
    <property type="entry name" value="PORR_fam"/>
</dbReference>
<keyword evidence="4" id="KW-1185">Reference proteome</keyword>
<protein>
    <recommendedName>
        <fullName evidence="1">PORR domain-containing protein</fullName>
    </recommendedName>
</protein>
<sequence>MGQTTSSTAILRRHPLQQHLRSFVDARIKWVRDPYLDNAVEKEKNLKQLISLKNIILSHHSKTLPVAAVSGHLKLPTTASKFIDKYPSVFNHFLSLKPLSHPQVRVTKQALSLHKLETLICNSAKQKLDSAERLVKLLMLTKRNKLPLFVIDKLKFDLGLPFNYVLDLLPDFPDYFQIVSMENFGFGLELVSWRKDLAFSVMELRMREKGRIPIRFSMNFPRGFDLQKKVRDWVAEWQNLPYISPYEDASYLGPNTDQAEKWTVAVLHELLHLCVSKKTEIDNVCCLGDYLGFGNRFKKAVMHHPGIFYMSNKIRTQTVVLREAYRKAALIDVHPLMEMRYRYIDLMNKRVKRNPLQVRPDGRKNLSVFSAREGKENYSIIREQDVESKLDCSSVSEVQSSDNEVYMMKSKKDRIVD</sequence>
<evidence type="ECO:0000259" key="1">
    <source>
        <dbReference type="Pfam" id="PF11955"/>
    </source>
</evidence>
<dbReference type="Pfam" id="PF11955">
    <property type="entry name" value="PORR"/>
    <property type="match status" value="1"/>
</dbReference>
<dbReference type="GO" id="GO:0003723">
    <property type="term" value="F:RNA binding"/>
    <property type="evidence" value="ECO:0007669"/>
    <property type="project" value="InterPro"/>
</dbReference>
<organism evidence="2">
    <name type="scientific">Daucus carota subsp. sativus</name>
    <name type="common">Carrot</name>
    <dbReference type="NCBI Taxonomy" id="79200"/>
    <lineage>
        <taxon>Eukaryota</taxon>
        <taxon>Viridiplantae</taxon>
        <taxon>Streptophyta</taxon>
        <taxon>Embryophyta</taxon>
        <taxon>Tracheophyta</taxon>
        <taxon>Spermatophyta</taxon>
        <taxon>Magnoliopsida</taxon>
        <taxon>eudicotyledons</taxon>
        <taxon>Gunneridae</taxon>
        <taxon>Pentapetalae</taxon>
        <taxon>asterids</taxon>
        <taxon>campanulids</taxon>
        <taxon>Apiales</taxon>
        <taxon>Apiaceae</taxon>
        <taxon>Apioideae</taxon>
        <taxon>Scandiceae</taxon>
        <taxon>Daucinae</taxon>
        <taxon>Daucus</taxon>
        <taxon>Daucus sect. Daucus</taxon>
    </lineage>
</organism>
<dbReference type="PANTHER" id="PTHR31476:SF19">
    <property type="entry name" value="UBIQUITIN CARBOXYL-TERMINAL HYDROLASE FAMILY PROTEIN"/>
    <property type="match status" value="1"/>
</dbReference>
<dbReference type="Gramene" id="KZN05840">
    <property type="protein sequence ID" value="KZN05840"/>
    <property type="gene ID" value="DCAR_006677"/>
</dbReference>
<feature type="domain" description="PORR" evidence="1">
    <location>
        <begin position="31"/>
        <end position="350"/>
    </location>
</feature>
<reference evidence="2" key="1">
    <citation type="journal article" date="2016" name="Nat. Genet.">
        <title>A high-quality carrot genome assembly provides new insights into carotenoid accumulation and asterid genome evolution.</title>
        <authorList>
            <person name="Iorizzo M."/>
            <person name="Ellison S."/>
            <person name="Senalik D."/>
            <person name="Zeng P."/>
            <person name="Satapoomin P."/>
            <person name="Huang J."/>
            <person name="Bowman M."/>
            <person name="Iovene M."/>
            <person name="Sanseverino W."/>
            <person name="Cavagnaro P."/>
            <person name="Yildiz M."/>
            <person name="Macko-Podgorni A."/>
            <person name="Moranska E."/>
            <person name="Grzebelus E."/>
            <person name="Grzebelus D."/>
            <person name="Ashrafi H."/>
            <person name="Zheng Z."/>
            <person name="Cheng S."/>
            <person name="Spooner D."/>
            <person name="Van Deynze A."/>
            <person name="Simon P."/>
        </authorList>
    </citation>
    <scope>NUCLEOTIDE SEQUENCE [LARGE SCALE GENOMIC DNA]</scope>
    <source>
        <tissue evidence="2">Leaf</tissue>
    </source>
</reference>
<dbReference type="Proteomes" id="UP000077755">
    <property type="component" value="Chromosome 2"/>
</dbReference>
<dbReference type="EMBL" id="CP093344">
    <property type="protein sequence ID" value="WOG88285.1"/>
    <property type="molecule type" value="Genomic_DNA"/>
</dbReference>
<name>A0A166DYK5_DAUCS</name>
<proteinExistence type="predicted"/>
<evidence type="ECO:0000313" key="4">
    <source>
        <dbReference type="Proteomes" id="UP000077755"/>
    </source>
</evidence>
<dbReference type="OMA" id="NWVEQWQ"/>
<evidence type="ECO:0000313" key="3">
    <source>
        <dbReference type="EMBL" id="WOG88285.1"/>
    </source>
</evidence>
<gene>
    <name evidence="2" type="ORF">DCAR_006677</name>
    <name evidence="3" type="ORF">DCAR_0207520</name>
</gene>